<dbReference type="Proteomes" id="UP001177021">
    <property type="component" value="Unassembled WGS sequence"/>
</dbReference>
<keyword evidence="2" id="KW-1185">Reference proteome</keyword>
<dbReference type="EMBL" id="CASHSV030000109">
    <property type="protein sequence ID" value="CAJ2650600.1"/>
    <property type="molecule type" value="Genomic_DNA"/>
</dbReference>
<reference evidence="1" key="1">
    <citation type="submission" date="2023-10" db="EMBL/GenBank/DDBJ databases">
        <authorList>
            <person name="Rodriguez Cubillos JULIANA M."/>
            <person name="De Vega J."/>
        </authorList>
    </citation>
    <scope>NUCLEOTIDE SEQUENCE</scope>
</reference>
<accession>A0ACB0K0Q4</accession>
<name>A0ACB0K0Q4_TRIPR</name>
<protein>
    <submittedName>
        <fullName evidence="1">Uncharacterized protein</fullName>
    </submittedName>
</protein>
<gene>
    <name evidence="1" type="ORF">MILVUS5_LOCUS18391</name>
</gene>
<evidence type="ECO:0000313" key="1">
    <source>
        <dbReference type="EMBL" id="CAJ2650600.1"/>
    </source>
</evidence>
<evidence type="ECO:0000313" key="2">
    <source>
        <dbReference type="Proteomes" id="UP001177021"/>
    </source>
</evidence>
<sequence>MVKLNIGVVKKLPYISRLVPFVSLRTAGPRYAHAQPSSVPRLHIESFLFYSSAINCTEQLCITTSSSHN</sequence>
<proteinExistence type="predicted"/>
<comment type="caution">
    <text evidence="1">The sequence shown here is derived from an EMBL/GenBank/DDBJ whole genome shotgun (WGS) entry which is preliminary data.</text>
</comment>
<organism evidence="1 2">
    <name type="scientific">Trifolium pratense</name>
    <name type="common">Red clover</name>
    <dbReference type="NCBI Taxonomy" id="57577"/>
    <lineage>
        <taxon>Eukaryota</taxon>
        <taxon>Viridiplantae</taxon>
        <taxon>Streptophyta</taxon>
        <taxon>Embryophyta</taxon>
        <taxon>Tracheophyta</taxon>
        <taxon>Spermatophyta</taxon>
        <taxon>Magnoliopsida</taxon>
        <taxon>eudicotyledons</taxon>
        <taxon>Gunneridae</taxon>
        <taxon>Pentapetalae</taxon>
        <taxon>rosids</taxon>
        <taxon>fabids</taxon>
        <taxon>Fabales</taxon>
        <taxon>Fabaceae</taxon>
        <taxon>Papilionoideae</taxon>
        <taxon>50 kb inversion clade</taxon>
        <taxon>NPAAA clade</taxon>
        <taxon>Hologalegina</taxon>
        <taxon>IRL clade</taxon>
        <taxon>Trifolieae</taxon>
        <taxon>Trifolium</taxon>
    </lineage>
</organism>